<gene>
    <name evidence="2" type="ordered locus">XALc_1439</name>
</gene>
<sequence length="100" mass="10641">MSCDERSDPRDPAPDAPVPDAVAPAVALRQQTGSILRRLETLAQAELYQMRIARPSMPQGACIADSVWASLAWDMGLNGTAIDAAGTPAPIVDFVLHDID</sequence>
<dbReference type="GeneID" id="57876744"/>
<dbReference type="RefSeq" id="WP_012915950.1">
    <property type="nucleotide sequence ID" value="NC_013722.1"/>
</dbReference>
<proteinExistence type="predicted"/>
<feature type="compositionally biased region" description="Basic and acidic residues" evidence="1">
    <location>
        <begin position="1"/>
        <end position="13"/>
    </location>
</feature>
<protein>
    <submittedName>
        <fullName evidence="2">Uncharacterized protein</fullName>
    </submittedName>
</protein>
<dbReference type="KEGG" id="xal:XALC_1439"/>
<dbReference type="AlphaFoldDB" id="D2UDB9"/>
<reference evidence="2 3" key="1">
    <citation type="journal article" date="2009" name="BMC Genomics">
        <title>The complete genome sequence of Xanthomonas albilineans provides new insights into the reductive genome evolution of the xylem-limited Xanthomonadaceae.</title>
        <authorList>
            <person name="Pieretti I."/>
            <person name="Royer M."/>
            <person name="Barbe V."/>
            <person name="Carrere S."/>
            <person name="Koebnik R."/>
            <person name="Cociancich S."/>
            <person name="Couloux A."/>
            <person name="Darrasse A."/>
            <person name="Gouzy J."/>
            <person name="Jacques M.A."/>
            <person name="Lauber E."/>
            <person name="Manceau C."/>
            <person name="Mangenot S."/>
            <person name="Poussier S."/>
            <person name="Segurens B."/>
            <person name="Szurek B."/>
            <person name="Verdier V."/>
            <person name="Arlat M."/>
            <person name="Rott P."/>
        </authorList>
    </citation>
    <scope>NUCLEOTIDE SEQUENCE [LARGE SCALE GENOMIC DNA]</scope>
    <source>
        <strain evidence="3">GPE PC73 / CFBP 7063</strain>
    </source>
</reference>
<feature type="region of interest" description="Disordered" evidence="1">
    <location>
        <begin position="1"/>
        <end position="22"/>
    </location>
</feature>
<evidence type="ECO:0000256" key="1">
    <source>
        <dbReference type="SAM" id="MobiDB-lite"/>
    </source>
</evidence>
<dbReference type="OrthoDB" id="5998939at2"/>
<dbReference type="PATRIC" id="fig|29447.3.peg.1429"/>
<organism evidence="2 3">
    <name type="scientific">Xanthomonas albilineans (strain GPE PC73 / CFBP 7063)</name>
    <dbReference type="NCBI Taxonomy" id="380358"/>
    <lineage>
        <taxon>Bacteria</taxon>
        <taxon>Pseudomonadati</taxon>
        <taxon>Pseudomonadota</taxon>
        <taxon>Gammaproteobacteria</taxon>
        <taxon>Lysobacterales</taxon>
        <taxon>Lysobacteraceae</taxon>
        <taxon>Xanthomonas</taxon>
    </lineage>
</organism>
<dbReference type="EMBL" id="FP565176">
    <property type="protein sequence ID" value="CBA15946.1"/>
    <property type="molecule type" value="Genomic_DNA"/>
</dbReference>
<keyword evidence="3" id="KW-1185">Reference proteome</keyword>
<evidence type="ECO:0000313" key="3">
    <source>
        <dbReference type="Proteomes" id="UP000001890"/>
    </source>
</evidence>
<name>D2UDB9_XANAP</name>
<accession>D2UDB9</accession>
<evidence type="ECO:0000313" key="2">
    <source>
        <dbReference type="EMBL" id="CBA15946.1"/>
    </source>
</evidence>
<dbReference type="Proteomes" id="UP000001890">
    <property type="component" value="Chromosome"/>
</dbReference>